<evidence type="ECO:0000256" key="2">
    <source>
        <dbReference type="ARBA" id="ARBA00022723"/>
    </source>
</evidence>
<dbReference type="Pfam" id="PF03110">
    <property type="entry name" value="SBP"/>
    <property type="match status" value="1"/>
</dbReference>
<keyword evidence="8" id="KW-0539">Nucleus</keyword>
<dbReference type="Proteomes" id="UP000030748">
    <property type="component" value="Unassembled WGS sequence"/>
</dbReference>
<dbReference type="InterPro" id="IPR036893">
    <property type="entry name" value="SBP_sf"/>
</dbReference>
<evidence type="ECO:0000313" key="15">
    <source>
        <dbReference type="Proteomes" id="UP000030748"/>
    </source>
</evidence>
<dbReference type="GO" id="GO:0001216">
    <property type="term" value="F:DNA-binding transcription activator activity"/>
    <property type="evidence" value="ECO:0000318"/>
    <property type="project" value="GO_Central"/>
</dbReference>
<name>A0A022QE34_ERYGU</name>
<comment type="function">
    <text evidence="9">Probable transcriptional factor. Binds to the promoter of the SQUAMOSA gene.</text>
</comment>
<accession>A0A022QE34</accession>
<evidence type="ECO:0000256" key="10">
    <source>
        <dbReference type="PROSITE-ProRule" id="PRU00470"/>
    </source>
</evidence>
<keyword evidence="6" id="KW-0238">DNA-binding</keyword>
<dbReference type="OrthoDB" id="514967at2759"/>
<gene>
    <name evidence="14" type="ORF">MIMGU_mgv1a021370mg</name>
</gene>
<dbReference type="PhylomeDB" id="A0A022QE34"/>
<keyword evidence="2" id="KW-0479">Metal-binding</keyword>
<dbReference type="PANTHER" id="PTHR31251">
    <property type="entry name" value="SQUAMOSA PROMOTER-BINDING-LIKE PROTEIN 4"/>
    <property type="match status" value="1"/>
</dbReference>
<dbReference type="InterPro" id="IPR036770">
    <property type="entry name" value="Ankyrin_rpt-contain_sf"/>
</dbReference>
<feature type="compositionally biased region" description="Low complexity" evidence="11">
    <location>
        <begin position="375"/>
        <end position="397"/>
    </location>
</feature>
<dbReference type="InterPro" id="IPR044817">
    <property type="entry name" value="SBP-like"/>
</dbReference>
<keyword evidence="4" id="KW-0862">Zinc</keyword>
<feature type="transmembrane region" description="Helical" evidence="12">
    <location>
        <begin position="884"/>
        <end position="906"/>
    </location>
</feature>
<feature type="compositionally biased region" description="Polar residues" evidence="11">
    <location>
        <begin position="297"/>
        <end position="313"/>
    </location>
</feature>
<feature type="compositionally biased region" description="Polar residues" evidence="11">
    <location>
        <begin position="349"/>
        <end position="361"/>
    </location>
</feature>
<reference evidence="14 15" key="1">
    <citation type="journal article" date="2013" name="Proc. Natl. Acad. Sci. U.S.A.">
        <title>Fine-scale variation in meiotic recombination in Mimulus inferred from population shotgun sequencing.</title>
        <authorList>
            <person name="Hellsten U."/>
            <person name="Wright K.M."/>
            <person name="Jenkins J."/>
            <person name="Shu S."/>
            <person name="Yuan Y."/>
            <person name="Wessler S.R."/>
            <person name="Schmutz J."/>
            <person name="Willis J.H."/>
            <person name="Rokhsar D.S."/>
        </authorList>
    </citation>
    <scope>NUCLEOTIDE SEQUENCE [LARGE SCALE GENOMIC DNA]</scope>
    <source>
        <strain evidence="15">cv. DUN x IM62</strain>
    </source>
</reference>
<dbReference type="PANTHER" id="PTHR31251:SF86">
    <property type="entry name" value="SQUAMOSA PROMOTER-BINDING-LIKE PROTEIN 1"/>
    <property type="match status" value="1"/>
</dbReference>
<dbReference type="InterPro" id="IPR004333">
    <property type="entry name" value="SBP_dom"/>
</dbReference>
<dbReference type="GO" id="GO:0008270">
    <property type="term" value="F:zinc ion binding"/>
    <property type="evidence" value="ECO:0007669"/>
    <property type="project" value="UniProtKB-KW"/>
</dbReference>
<dbReference type="Gene3D" id="1.25.40.20">
    <property type="entry name" value="Ankyrin repeat-containing domain"/>
    <property type="match status" value="1"/>
</dbReference>
<keyword evidence="12" id="KW-0472">Membrane</keyword>
<evidence type="ECO:0000256" key="4">
    <source>
        <dbReference type="ARBA" id="ARBA00022833"/>
    </source>
</evidence>
<dbReference type="Pfam" id="PF26102">
    <property type="entry name" value="Ig_SPL7"/>
    <property type="match status" value="1"/>
</dbReference>
<keyword evidence="7" id="KW-0804">Transcription</keyword>
<evidence type="ECO:0000256" key="11">
    <source>
        <dbReference type="SAM" id="MobiDB-lite"/>
    </source>
</evidence>
<dbReference type="KEGG" id="egt:105970489"/>
<keyword evidence="5" id="KW-0805">Transcription regulation</keyword>
<dbReference type="STRING" id="4155.A0A022QE34"/>
<dbReference type="GO" id="GO:0000976">
    <property type="term" value="F:transcription cis-regulatory region binding"/>
    <property type="evidence" value="ECO:0000318"/>
    <property type="project" value="GO_Central"/>
</dbReference>
<feature type="region of interest" description="Disordered" evidence="11">
    <location>
        <begin position="295"/>
        <end position="326"/>
    </location>
</feature>
<evidence type="ECO:0000256" key="8">
    <source>
        <dbReference type="ARBA" id="ARBA00023242"/>
    </source>
</evidence>
<dbReference type="GO" id="GO:0005634">
    <property type="term" value="C:nucleus"/>
    <property type="evidence" value="ECO:0000318"/>
    <property type="project" value="GO_Central"/>
</dbReference>
<comment type="subcellular location">
    <subcellularLocation>
        <location evidence="1">Nucleus</location>
    </subcellularLocation>
</comment>
<feature type="domain" description="SBP-type" evidence="13">
    <location>
        <begin position="120"/>
        <end position="197"/>
    </location>
</feature>
<keyword evidence="15" id="KW-1185">Reference proteome</keyword>
<dbReference type="SUPFAM" id="SSF103612">
    <property type="entry name" value="SBT domain"/>
    <property type="match status" value="1"/>
</dbReference>
<protein>
    <recommendedName>
        <fullName evidence="13">SBP-type domain-containing protein</fullName>
    </recommendedName>
</protein>
<evidence type="ECO:0000256" key="9">
    <source>
        <dbReference type="ARBA" id="ARBA00056472"/>
    </source>
</evidence>
<dbReference type="Gene3D" id="4.10.1100.10">
    <property type="entry name" value="Transcription factor, SBP-box domain"/>
    <property type="match status" value="1"/>
</dbReference>
<organism evidence="14 15">
    <name type="scientific">Erythranthe guttata</name>
    <name type="common">Yellow monkey flower</name>
    <name type="synonym">Mimulus guttatus</name>
    <dbReference type="NCBI Taxonomy" id="4155"/>
    <lineage>
        <taxon>Eukaryota</taxon>
        <taxon>Viridiplantae</taxon>
        <taxon>Streptophyta</taxon>
        <taxon>Embryophyta</taxon>
        <taxon>Tracheophyta</taxon>
        <taxon>Spermatophyta</taxon>
        <taxon>Magnoliopsida</taxon>
        <taxon>eudicotyledons</taxon>
        <taxon>Gunneridae</taxon>
        <taxon>Pentapetalae</taxon>
        <taxon>asterids</taxon>
        <taxon>lamiids</taxon>
        <taxon>Lamiales</taxon>
        <taxon>Phrymaceae</taxon>
        <taxon>Erythranthe</taxon>
    </lineage>
</organism>
<evidence type="ECO:0000256" key="3">
    <source>
        <dbReference type="ARBA" id="ARBA00022771"/>
    </source>
</evidence>
<dbReference type="FunFam" id="4.10.1100.10:FF:000001">
    <property type="entry name" value="Squamosa promoter-binding-like protein 14"/>
    <property type="match status" value="1"/>
</dbReference>
<dbReference type="eggNOG" id="ENOG502QS71">
    <property type="taxonomic scope" value="Eukaryota"/>
</dbReference>
<feature type="region of interest" description="Disordered" evidence="11">
    <location>
        <begin position="349"/>
        <end position="398"/>
    </location>
</feature>
<dbReference type="AlphaFoldDB" id="A0A022QE34"/>
<evidence type="ECO:0000259" key="13">
    <source>
        <dbReference type="PROSITE" id="PS51141"/>
    </source>
</evidence>
<evidence type="ECO:0000256" key="1">
    <source>
        <dbReference type="ARBA" id="ARBA00004123"/>
    </source>
</evidence>
<dbReference type="SUPFAM" id="SSF48403">
    <property type="entry name" value="Ankyrin repeat"/>
    <property type="match status" value="1"/>
</dbReference>
<keyword evidence="3 10" id="KW-0863">Zinc-finger</keyword>
<dbReference type="PROSITE" id="PS51141">
    <property type="entry name" value="ZF_SBP"/>
    <property type="match status" value="1"/>
</dbReference>
<sequence>MESKIGGEKIHKSMEWDSNEWRWDGALLVATPLNSVPSDCRSRQLGSDELVLLGDGNGNGREKRDFEKRARGVFEMEENENEDVGLPNLKLGGQVYPIAEMEGKSGKKTKVSNALPMSSPSVCQVEDCRADLSNAKDYHRRHKVCDLHSKSTSALVGDVMQRFCQQCSRFHVLQEFDEGKRSCRRRLAGHNKRRRKTHPENDEPGSNYLLISLLRILSNIHSNSSDQIQDQDLVSHLLKNLAHLTGTNPAGVLPVSQNVGTSLGTALKGLSAPSGPGMTIPASDLTEKRTLIGGVSHASTSESPLPFRTTSSDLFKEKDSNTGVGRTKLSNIDLNCAYDGSQDCMEDMPNTSHLNKTSPGGSSWLCKDSQRCGPPQNSGNSASTSSQSPSTSSGEAQSRTDRIVFKLFGKDPSDFPLLLRKQILDWLSNSPTDIESYIRPGCIILTIYLHMEKSSWDELYCNLTSSLLRLLNSSTDSFWRTGWIYTRVHHHVTFMYNGQVVLDTPLPVRNHQSCRISSIKPIAVTVSEGVHFVVKGFNLSRSTSRLLCALEGKYLVQENCGDMIGRADSFIEHNQIQSLTFSCAVPNIVGRGFIEIEDHGLSSSFFPFIVAEKDVCSEICTLESVIEDANEIQVRNEALDFIHEMGWLLQRNRLKSRLGDGDLFPFERFRRLTEFSVDHDWCAVVKKLLRILFDDGTVDLGPQNSNIVALLNDVGLVHRAVRRKCSSMVQFLLNETNPLADDGGGAHLYLFRPDAAGPGGLTPLHIAASLDGCENVLDALTEDPGSVGIEEWKRGRDSSGLTAHDYACIRGQYSYINIVQRKVDKKSAVVGVHIGDSSSSRGEVVLSVSVEKTMEIERRRRRCGECEERIMRYGNRSTRGRVRIYRPAMLSLVGIAAVCVCTALLFKSSPEVLFSFRPFRWDQLKYGSQ</sequence>
<evidence type="ECO:0000256" key="6">
    <source>
        <dbReference type="ARBA" id="ARBA00023125"/>
    </source>
</evidence>
<dbReference type="EMBL" id="KI631711">
    <property type="protein sequence ID" value="EYU26206.1"/>
    <property type="molecule type" value="Genomic_DNA"/>
</dbReference>
<keyword evidence="12" id="KW-0812">Transmembrane</keyword>
<proteinExistence type="predicted"/>
<evidence type="ECO:0000313" key="14">
    <source>
        <dbReference type="EMBL" id="EYU26206.1"/>
    </source>
</evidence>
<evidence type="ECO:0000256" key="5">
    <source>
        <dbReference type="ARBA" id="ARBA00023015"/>
    </source>
</evidence>
<keyword evidence="12" id="KW-1133">Transmembrane helix</keyword>
<evidence type="ECO:0000256" key="7">
    <source>
        <dbReference type="ARBA" id="ARBA00023163"/>
    </source>
</evidence>
<evidence type="ECO:0000256" key="12">
    <source>
        <dbReference type="SAM" id="Phobius"/>
    </source>
</evidence>